<dbReference type="AlphaFoldDB" id="A0A1G2IDE0"/>
<name>A0A1G2IDE0_9BACT</name>
<reference evidence="1 2" key="1">
    <citation type="journal article" date="2016" name="Nat. Commun.">
        <title>Thousands of microbial genomes shed light on interconnected biogeochemical processes in an aquifer system.</title>
        <authorList>
            <person name="Anantharaman K."/>
            <person name="Brown C.T."/>
            <person name="Hug L.A."/>
            <person name="Sharon I."/>
            <person name="Castelle C.J."/>
            <person name="Probst A.J."/>
            <person name="Thomas B.C."/>
            <person name="Singh A."/>
            <person name="Wilkins M.J."/>
            <person name="Karaoz U."/>
            <person name="Brodie E.L."/>
            <person name="Williams K.H."/>
            <person name="Hubbard S.S."/>
            <person name="Banfield J.F."/>
        </authorList>
    </citation>
    <scope>NUCLEOTIDE SEQUENCE [LARGE SCALE GENOMIC DNA]</scope>
</reference>
<gene>
    <name evidence="1" type="ORF">A2908_04515</name>
</gene>
<accession>A0A1G2IDE0</accession>
<evidence type="ECO:0000313" key="2">
    <source>
        <dbReference type="Proteomes" id="UP000176774"/>
    </source>
</evidence>
<evidence type="ECO:0000313" key="1">
    <source>
        <dbReference type="EMBL" id="OGZ72617.1"/>
    </source>
</evidence>
<dbReference type="Proteomes" id="UP000176774">
    <property type="component" value="Unassembled WGS sequence"/>
</dbReference>
<proteinExistence type="predicted"/>
<dbReference type="EMBL" id="MHPA01000023">
    <property type="protein sequence ID" value="OGZ72617.1"/>
    <property type="molecule type" value="Genomic_DNA"/>
</dbReference>
<protein>
    <submittedName>
        <fullName evidence="1">Uncharacterized protein</fullName>
    </submittedName>
</protein>
<organism evidence="1 2">
    <name type="scientific">Candidatus Staskawiczbacteria bacterium RIFCSPLOWO2_01_FULL_38_12b</name>
    <dbReference type="NCBI Taxonomy" id="1802214"/>
    <lineage>
        <taxon>Bacteria</taxon>
        <taxon>Candidatus Staskawicziibacteriota</taxon>
    </lineage>
</organism>
<comment type="caution">
    <text evidence="1">The sequence shown here is derived from an EMBL/GenBank/DDBJ whole genome shotgun (WGS) entry which is preliminary data.</text>
</comment>
<sequence length="118" mass="13868">MRHTPSIFLDKVDCYVNENQLRNFCIQVLPEISAEKSYTIETSNENYHQYGVGGYLKVTTKISKDREILIFSVHYIEWETYSDDSMDFQTVKFNGTFLIKETPFSRTIFDLIKAFVQS</sequence>